<proteinExistence type="predicted"/>
<evidence type="ECO:0000313" key="3">
    <source>
        <dbReference type="Proteomes" id="UP000176241"/>
    </source>
</evidence>
<dbReference type="Proteomes" id="UP000176241">
    <property type="component" value="Unassembled WGS sequence"/>
</dbReference>
<protein>
    <recommendedName>
        <fullName evidence="4">50S ribosomal protein L35</fullName>
    </recommendedName>
</protein>
<feature type="region of interest" description="Disordered" evidence="1">
    <location>
        <begin position="1"/>
        <end position="67"/>
    </location>
</feature>
<dbReference type="SUPFAM" id="SSF143034">
    <property type="entry name" value="L35p-like"/>
    <property type="match status" value="1"/>
</dbReference>
<reference evidence="2 3" key="1">
    <citation type="journal article" date="2016" name="Nat. Commun.">
        <title>Thousands of microbial genomes shed light on interconnected biogeochemical processes in an aquifer system.</title>
        <authorList>
            <person name="Anantharaman K."/>
            <person name="Brown C.T."/>
            <person name="Hug L.A."/>
            <person name="Sharon I."/>
            <person name="Castelle C.J."/>
            <person name="Probst A.J."/>
            <person name="Thomas B.C."/>
            <person name="Singh A."/>
            <person name="Wilkins M.J."/>
            <person name="Karaoz U."/>
            <person name="Brodie E.L."/>
            <person name="Williams K.H."/>
            <person name="Hubbard S.S."/>
            <person name="Banfield J.F."/>
        </authorList>
    </citation>
    <scope>NUCLEOTIDE SEQUENCE [LARGE SCALE GENOMIC DNA]</scope>
</reference>
<accession>A0A1G1XTT5</accession>
<name>A0A1G1XTT5_9BACT</name>
<comment type="caution">
    <text evidence="2">The sequence shown here is derived from an EMBL/GenBank/DDBJ whole genome shotgun (WGS) entry which is preliminary data.</text>
</comment>
<dbReference type="InterPro" id="IPR037229">
    <property type="entry name" value="Ribosomal_bL35_sf"/>
</dbReference>
<feature type="compositionally biased region" description="Basic and acidic residues" evidence="1">
    <location>
        <begin position="29"/>
        <end position="41"/>
    </location>
</feature>
<feature type="compositionally biased region" description="Basic residues" evidence="1">
    <location>
        <begin position="1"/>
        <end position="26"/>
    </location>
</feature>
<sequence>MKLKTHKMTAKKIKVTRSKRAKKYMTKRSGQDHFNARETGKVGRNKRRKTQVSKTNLRSIKAAIPYS</sequence>
<gene>
    <name evidence="2" type="ORF">A2731_01670</name>
</gene>
<evidence type="ECO:0000313" key="2">
    <source>
        <dbReference type="EMBL" id="OGY43505.1"/>
    </source>
</evidence>
<dbReference type="EMBL" id="MHIC01000046">
    <property type="protein sequence ID" value="OGY43505.1"/>
    <property type="molecule type" value="Genomic_DNA"/>
</dbReference>
<organism evidence="2 3">
    <name type="scientific">Candidatus Buchananbacteria bacterium RIFCSPHIGHO2_01_FULL_39_8</name>
    <dbReference type="NCBI Taxonomy" id="1797533"/>
    <lineage>
        <taxon>Bacteria</taxon>
        <taxon>Candidatus Buchananiibacteriota</taxon>
    </lineage>
</organism>
<evidence type="ECO:0000256" key="1">
    <source>
        <dbReference type="SAM" id="MobiDB-lite"/>
    </source>
</evidence>
<dbReference type="AlphaFoldDB" id="A0A1G1XTT5"/>
<evidence type="ECO:0008006" key="4">
    <source>
        <dbReference type="Google" id="ProtNLM"/>
    </source>
</evidence>
<dbReference type="Gene3D" id="4.10.410.60">
    <property type="match status" value="1"/>
</dbReference>
<dbReference type="STRING" id="1797533.A2731_01670"/>